<dbReference type="InterPro" id="IPR010281">
    <property type="entry name" value="DUF885"/>
</dbReference>
<sequence>MMNRPTLSSMTLAVLVSIGAIASMAAASDARAAGNAAPAAKAARTGNADATAASDAELDADTRFQRLANDYIEALWRQDPDAAISAGRYEFADRLPAPDRANRARALVFASQWLQRFEAVDAKTLSAASRTDLGQLLNKLRGDRFQLTELREFEWNPSLVNVAGPLDYILATDYAPLPVRLKVISARLAQVPAYYRAGAALLKQPTLEHTQLAIDQAPGVLSVLDEIAKAAKGPDAASLTAAEQKQLADRIAAAKAAVDGYRAQLTKLLADGKASGKARGFRLGKALYEKKFGYDIQSAHTAAQMYDKAMAAREALLTRMDQLSDELWTKTQGDAPKPSDRFAKIGAVIGKLSEQHVKREDFVQEIRAQIPQLERWITDHDLLTQDASKPLIVRETPVYQRGVAGAGIEAPGPYRPQDRTYYNVTPLDDLTPEQAESTLREYNRWILQILNIHEAVPGHYTQLVHANKSPSLVKALFGNGAMVEGWAVYGERMMLESGYGDNAPEMWLMYSKWNLRSVTNTILDYSVHVLGMREDQALDLLMRQAFQTEREAREKWRRVQLTSVQLTSYFSGYSDIMELREQRKRALGAAFKLKDFHEQFLSYGNAPVPVIAELMSSPTPPRSSP</sequence>
<reference evidence="2 3" key="1">
    <citation type="journal article" date="2008" name="Int. J. Syst. Evol. Microbiol.">
        <title>Description of Roseateles aquatilis sp. nov. and Roseateles terrae sp. nov., in the class Betaproteobacteria, and emended description of the genus Roseateles.</title>
        <authorList>
            <person name="Gomila M."/>
            <person name="Bowien B."/>
            <person name="Falsen E."/>
            <person name="Moore E.R."/>
            <person name="Lalucat J."/>
        </authorList>
    </citation>
    <scope>NUCLEOTIDE SEQUENCE [LARGE SCALE GENOMIC DNA]</scope>
    <source>
        <strain evidence="2 3">CCUG 48205</strain>
    </source>
</reference>
<dbReference type="OrthoDB" id="9769898at2"/>
<protein>
    <submittedName>
        <fullName evidence="2">DUF885 domain-containing protein</fullName>
    </submittedName>
</protein>
<evidence type="ECO:0000313" key="3">
    <source>
        <dbReference type="Proteomes" id="UP000197468"/>
    </source>
</evidence>
<keyword evidence="3" id="KW-1185">Reference proteome</keyword>
<dbReference type="PANTHER" id="PTHR33361:SF15">
    <property type="entry name" value="DUF885 FAMILY LIPOPROTEIN"/>
    <property type="match status" value="1"/>
</dbReference>
<evidence type="ECO:0000313" key="2">
    <source>
        <dbReference type="EMBL" id="OWQ92997.1"/>
    </source>
</evidence>
<name>A0A246JK73_9BURK</name>
<evidence type="ECO:0000256" key="1">
    <source>
        <dbReference type="SAM" id="SignalP"/>
    </source>
</evidence>
<proteinExistence type="predicted"/>
<feature type="signal peptide" evidence="1">
    <location>
        <begin position="1"/>
        <end position="32"/>
    </location>
</feature>
<keyword evidence="1" id="KW-0732">Signal</keyword>
<accession>A0A246JK73</accession>
<feature type="chain" id="PRO_5013077575" evidence="1">
    <location>
        <begin position="33"/>
        <end position="625"/>
    </location>
</feature>
<organism evidence="2 3">
    <name type="scientific">Roseateles aquatilis</name>
    <dbReference type="NCBI Taxonomy" id="431061"/>
    <lineage>
        <taxon>Bacteria</taxon>
        <taxon>Pseudomonadati</taxon>
        <taxon>Pseudomonadota</taxon>
        <taxon>Betaproteobacteria</taxon>
        <taxon>Burkholderiales</taxon>
        <taxon>Sphaerotilaceae</taxon>
        <taxon>Roseateles</taxon>
    </lineage>
</organism>
<dbReference type="Proteomes" id="UP000197468">
    <property type="component" value="Unassembled WGS sequence"/>
</dbReference>
<dbReference type="Pfam" id="PF05960">
    <property type="entry name" value="DUF885"/>
    <property type="match status" value="1"/>
</dbReference>
<dbReference type="EMBL" id="NIOF01000001">
    <property type="protein sequence ID" value="OWQ92997.1"/>
    <property type="molecule type" value="Genomic_DNA"/>
</dbReference>
<gene>
    <name evidence="2" type="ORF">CDN99_00340</name>
</gene>
<dbReference type="AlphaFoldDB" id="A0A246JK73"/>
<dbReference type="PANTHER" id="PTHR33361">
    <property type="entry name" value="GLR0591 PROTEIN"/>
    <property type="match status" value="1"/>
</dbReference>
<comment type="caution">
    <text evidence="2">The sequence shown here is derived from an EMBL/GenBank/DDBJ whole genome shotgun (WGS) entry which is preliminary data.</text>
</comment>